<dbReference type="GO" id="GO:0008270">
    <property type="term" value="F:zinc ion binding"/>
    <property type="evidence" value="ECO:0007669"/>
    <property type="project" value="InterPro"/>
</dbReference>
<keyword evidence="4" id="KW-1185">Reference proteome</keyword>
<name>A0A428T4U1_9HYPO</name>
<keyword evidence="1" id="KW-0539">Nucleus</keyword>
<feature type="domain" description="Zn(2)-C6 fungal-type" evidence="2">
    <location>
        <begin position="12"/>
        <end position="41"/>
    </location>
</feature>
<evidence type="ECO:0000259" key="2">
    <source>
        <dbReference type="PROSITE" id="PS50048"/>
    </source>
</evidence>
<dbReference type="SUPFAM" id="SSF57701">
    <property type="entry name" value="Zn2/Cys6 DNA-binding domain"/>
    <property type="match status" value="1"/>
</dbReference>
<sequence>MKRLGYKKSRKGCLRCKQRRVKCDEKVPCTACCRHRVPCSLEGSGSVTPEVPSGRDRVPARQVATVFF</sequence>
<dbReference type="CDD" id="cd00067">
    <property type="entry name" value="GAL4"/>
    <property type="match status" value="1"/>
</dbReference>
<comment type="caution">
    <text evidence="3">The sequence shown here is derived from an EMBL/GenBank/DDBJ whole genome shotgun (WGS) entry which is preliminary data.</text>
</comment>
<dbReference type="EMBL" id="NKCK01000131">
    <property type="protein sequence ID" value="RSL97034.1"/>
    <property type="molecule type" value="Genomic_DNA"/>
</dbReference>
<dbReference type="AlphaFoldDB" id="A0A428T4U1"/>
<dbReference type="PROSITE" id="PS00463">
    <property type="entry name" value="ZN2_CY6_FUNGAL_1"/>
    <property type="match status" value="1"/>
</dbReference>
<dbReference type="STRING" id="1325735.A0A428T4U1"/>
<accession>A0A428T4U1</accession>
<dbReference type="Proteomes" id="UP000287144">
    <property type="component" value="Unassembled WGS sequence"/>
</dbReference>
<dbReference type="Pfam" id="PF00172">
    <property type="entry name" value="Zn_clus"/>
    <property type="match status" value="1"/>
</dbReference>
<dbReference type="InterPro" id="IPR036864">
    <property type="entry name" value="Zn2-C6_fun-type_DNA-bd_sf"/>
</dbReference>
<evidence type="ECO:0000313" key="3">
    <source>
        <dbReference type="EMBL" id="RSL97034.1"/>
    </source>
</evidence>
<dbReference type="PROSITE" id="PS50048">
    <property type="entry name" value="ZN2_CY6_FUNGAL_2"/>
    <property type="match status" value="1"/>
</dbReference>
<dbReference type="Gene3D" id="4.10.240.10">
    <property type="entry name" value="Zn(2)-C6 fungal-type DNA-binding domain"/>
    <property type="match status" value="1"/>
</dbReference>
<evidence type="ECO:0000256" key="1">
    <source>
        <dbReference type="ARBA" id="ARBA00023242"/>
    </source>
</evidence>
<protein>
    <recommendedName>
        <fullName evidence="2">Zn(2)-C6 fungal-type domain-containing protein</fullName>
    </recommendedName>
</protein>
<reference evidence="3 4" key="1">
    <citation type="submission" date="2017-06" db="EMBL/GenBank/DDBJ databases">
        <title>Comparative genomic analysis of Ambrosia Fusariam Clade fungi.</title>
        <authorList>
            <person name="Stajich J.E."/>
            <person name="Carrillo J."/>
            <person name="Kijimoto T."/>
            <person name="Eskalen A."/>
            <person name="O'Donnell K."/>
            <person name="Kasson M."/>
        </authorList>
    </citation>
    <scope>NUCLEOTIDE SEQUENCE [LARGE SCALE GENOMIC DNA]</scope>
    <source>
        <strain evidence="3 4">NRRL62579</strain>
    </source>
</reference>
<evidence type="ECO:0000313" key="4">
    <source>
        <dbReference type="Proteomes" id="UP000287144"/>
    </source>
</evidence>
<gene>
    <name evidence="3" type="ORF">CEP52_011152</name>
</gene>
<organism evidence="3 4">
    <name type="scientific">Fusarium oligoseptatum</name>
    <dbReference type="NCBI Taxonomy" id="2604345"/>
    <lineage>
        <taxon>Eukaryota</taxon>
        <taxon>Fungi</taxon>
        <taxon>Dikarya</taxon>
        <taxon>Ascomycota</taxon>
        <taxon>Pezizomycotina</taxon>
        <taxon>Sordariomycetes</taxon>
        <taxon>Hypocreomycetidae</taxon>
        <taxon>Hypocreales</taxon>
        <taxon>Nectriaceae</taxon>
        <taxon>Fusarium</taxon>
        <taxon>Fusarium solani species complex</taxon>
    </lineage>
</organism>
<dbReference type="InterPro" id="IPR001138">
    <property type="entry name" value="Zn2Cys6_DnaBD"/>
</dbReference>
<proteinExistence type="predicted"/>
<dbReference type="SMART" id="SM00066">
    <property type="entry name" value="GAL4"/>
    <property type="match status" value="1"/>
</dbReference>
<dbReference type="GO" id="GO:0000981">
    <property type="term" value="F:DNA-binding transcription factor activity, RNA polymerase II-specific"/>
    <property type="evidence" value="ECO:0007669"/>
    <property type="project" value="InterPro"/>
</dbReference>